<dbReference type="InterPro" id="IPR050491">
    <property type="entry name" value="AmpC-like"/>
</dbReference>
<keyword evidence="4" id="KW-1185">Reference proteome</keyword>
<dbReference type="PANTHER" id="PTHR46825:SF9">
    <property type="entry name" value="BETA-LACTAMASE-RELATED DOMAIN-CONTAINING PROTEIN"/>
    <property type="match status" value="1"/>
</dbReference>
<dbReference type="SUPFAM" id="SSF56601">
    <property type="entry name" value="beta-lactamase/transpeptidase-like"/>
    <property type="match status" value="1"/>
</dbReference>
<feature type="signal peptide" evidence="1">
    <location>
        <begin position="1"/>
        <end position="21"/>
    </location>
</feature>
<name>A0A7Y7PSC2_9BACT</name>
<feature type="domain" description="Beta-lactamase-related" evidence="2">
    <location>
        <begin position="38"/>
        <end position="330"/>
    </location>
</feature>
<dbReference type="InterPro" id="IPR012338">
    <property type="entry name" value="Beta-lactam/transpept-like"/>
</dbReference>
<dbReference type="Pfam" id="PF00144">
    <property type="entry name" value="Beta-lactamase"/>
    <property type="match status" value="1"/>
</dbReference>
<gene>
    <name evidence="3" type="ORF">HW554_17145</name>
</gene>
<dbReference type="Proteomes" id="UP000565521">
    <property type="component" value="Unassembled WGS sequence"/>
</dbReference>
<evidence type="ECO:0000313" key="4">
    <source>
        <dbReference type="Proteomes" id="UP000565521"/>
    </source>
</evidence>
<sequence>MLRKLALVLLPACFSASSALAQGSFNQPRLDSLLTSLEANHRAMGSLTLSQNGKVVYSRAFGQEQPGVPATAATRYRIGSISKLFTATLLMQLVEEGKLKLDAPLATWFPQLPNATRITVDQLLHHRSGLHSFTSDVAYATYMAKPQTQAQMLAIMSKPAPDFEPGAKFEYSNTNYLLLGYILERVTGQPYKQVLQKRITGKLGLKETYYGGPIDTKKQEAASFRWSGSAWQPEPETDMSIPGGAGALVSTPADLTRFIEGLFGGRLVKPATLEQMMVLQDGYGAALTAIPFGTKKGYGHGGVIDAFQSSLIYFPADKLALAYCQNGSNFPLNDVLIGALASYYGTPYRLPDLRPATPMALTATDLGPLTGTYASTQMPLKVTVTAAGTTLLAQATGQQALSLTAKSKTQFIFEPAGIVLDFDADRHTFTLQQGGGSYLFTRE</sequence>
<accession>A0A7Y7PSC2</accession>
<feature type="chain" id="PRO_5030731836" evidence="1">
    <location>
        <begin position="22"/>
        <end position="443"/>
    </location>
</feature>
<evidence type="ECO:0000313" key="3">
    <source>
        <dbReference type="EMBL" id="NVO32944.1"/>
    </source>
</evidence>
<proteinExistence type="predicted"/>
<comment type="caution">
    <text evidence="3">The sequence shown here is derived from an EMBL/GenBank/DDBJ whole genome shotgun (WGS) entry which is preliminary data.</text>
</comment>
<evidence type="ECO:0000259" key="2">
    <source>
        <dbReference type="Pfam" id="PF00144"/>
    </source>
</evidence>
<reference evidence="3 4" key="1">
    <citation type="submission" date="2020-05" db="EMBL/GenBank/DDBJ databases">
        <title>Hymenobacter terrestris sp. nov. and Hymenobacter lapidiphilus sp. nov., isolated from regoliths in Antarctica.</title>
        <authorList>
            <person name="Sedlacek I."/>
            <person name="Pantucek R."/>
            <person name="Zeman M."/>
            <person name="Holochova P."/>
            <person name="Kralova S."/>
            <person name="Stankova E."/>
            <person name="Sedo O."/>
            <person name="Micenkova L."/>
            <person name="Svec P."/>
            <person name="Gupta V."/>
            <person name="Sood U."/>
            <person name="Korpole U.S."/>
            <person name="Lal R."/>
        </authorList>
    </citation>
    <scope>NUCLEOTIDE SEQUENCE [LARGE SCALE GENOMIC DNA]</scope>
    <source>
        <strain evidence="3 4">P5342</strain>
    </source>
</reference>
<evidence type="ECO:0000256" key="1">
    <source>
        <dbReference type="SAM" id="SignalP"/>
    </source>
</evidence>
<dbReference type="RefSeq" id="WP_176909801.1">
    <property type="nucleotide sequence ID" value="NZ_JABKAU010000042.1"/>
</dbReference>
<dbReference type="AlphaFoldDB" id="A0A7Y7PSC2"/>
<dbReference type="EMBL" id="JABKAU010000042">
    <property type="protein sequence ID" value="NVO32944.1"/>
    <property type="molecule type" value="Genomic_DNA"/>
</dbReference>
<keyword evidence="1" id="KW-0732">Signal</keyword>
<dbReference type="PANTHER" id="PTHR46825">
    <property type="entry name" value="D-ALANYL-D-ALANINE-CARBOXYPEPTIDASE/ENDOPEPTIDASE AMPH"/>
    <property type="match status" value="1"/>
</dbReference>
<dbReference type="InterPro" id="IPR001466">
    <property type="entry name" value="Beta-lactam-related"/>
</dbReference>
<protein>
    <submittedName>
        <fullName evidence="3">Beta-lactamase family protein</fullName>
    </submittedName>
</protein>
<organism evidence="3 4">
    <name type="scientific">Hymenobacter lapidiphilus</name>
    <dbReference type="NCBI Taxonomy" id="2608003"/>
    <lineage>
        <taxon>Bacteria</taxon>
        <taxon>Pseudomonadati</taxon>
        <taxon>Bacteroidota</taxon>
        <taxon>Cytophagia</taxon>
        <taxon>Cytophagales</taxon>
        <taxon>Hymenobacteraceae</taxon>
        <taxon>Hymenobacter</taxon>
    </lineage>
</organism>
<dbReference type="Gene3D" id="3.40.710.10">
    <property type="entry name" value="DD-peptidase/beta-lactamase superfamily"/>
    <property type="match status" value="1"/>
</dbReference>